<keyword evidence="2" id="KW-1185">Reference proteome</keyword>
<reference evidence="2" key="1">
    <citation type="journal article" date="2024" name="Proc. Natl. Acad. Sci. U.S.A.">
        <title>Extraordinary preservation of gene collinearity over three hundred million years revealed in homosporous lycophytes.</title>
        <authorList>
            <person name="Li C."/>
            <person name="Wickell D."/>
            <person name="Kuo L.Y."/>
            <person name="Chen X."/>
            <person name="Nie B."/>
            <person name="Liao X."/>
            <person name="Peng D."/>
            <person name="Ji J."/>
            <person name="Jenkins J."/>
            <person name="Williams M."/>
            <person name="Shu S."/>
            <person name="Plott C."/>
            <person name="Barry K."/>
            <person name="Rajasekar S."/>
            <person name="Grimwood J."/>
            <person name="Han X."/>
            <person name="Sun S."/>
            <person name="Hou Z."/>
            <person name="He W."/>
            <person name="Dai G."/>
            <person name="Sun C."/>
            <person name="Schmutz J."/>
            <person name="Leebens-Mack J.H."/>
            <person name="Li F.W."/>
            <person name="Wang L."/>
        </authorList>
    </citation>
    <scope>NUCLEOTIDE SEQUENCE [LARGE SCALE GENOMIC DNA]</scope>
    <source>
        <strain evidence="2">cv. PW_Plant_1</strain>
    </source>
</reference>
<gene>
    <name evidence="1" type="ORF">O6H91_19G054100</name>
</gene>
<dbReference type="EMBL" id="CM055110">
    <property type="protein sequence ID" value="KAJ7521430.1"/>
    <property type="molecule type" value="Genomic_DNA"/>
</dbReference>
<sequence>MMGALQVLGIAFALLVCSVRCLRFDLAPATTKCLSEEIQPEVLVLGNYHVVQENHRPDEIPKIFAQVTSPYGNTLHYAESVSEGHFGFTTKESGTYMTCIWATKASSNHEIGVEFELKTGVSARDWSNIAKKEKLEGMELELRKLEDMVESIHQEMLYLRERESEMRNVNEVTNARVAWFSIASLFICLAVAGWQLWHLKSFFERKKLL</sequence>
<evidence type="ECO:0000313" key="1">
    <source>
        <dbReference type="EMBL" id="KAJ7521430.1"/>
    </source>
</evidence>
<organism evidence="1 2">
    <name type="scientific">Diphasiastrum complanatum</name>
    <name type="common">Issler's clubmoss</name>
    <name type="synonym">Lycopodium complanatum</name>
    <dbReference type="NCBI Taxonomy" id="34168"/>
    <lineage>
        <taxon>Eukaryota</taxon>
        <taxon>Viridiplantae</taxon>
        <taxon>Streptophyta</taxon>
        <taxon>Embryophyta</taxon>
        <taxon>Tracheophyta</taxon>
        <taxon>Lycopodiopsida</taxon>
        <taxon>Lycopodiales</taxon>
        <taxon>Lycopodiaceae</taxon>
        <taxon>Lycopodioideae</taxon>
        <taxon>Diphasiastrum</taxon>
    </lineage>
</organism>
<accession>A0ACC2AVK9</accession>
<protein>
    <submittedName>
        <fullName evidence="1">Uncharacterized protein</fullName>
    </submittedName>
</protein>
<comment type="caution">
    <text evidence="1">The sequence shown here is derived from an EMBL/GenBank/DDBJ whole genome shotgun (WGS) entry which is preliminary data.</text>
</comment>
<evidence type="ECO:0000313" key="2">
    <source>
        <dbReference type="Proteomes" id="UP001162992"/>
    </source>
</evidence>
<proteinExistence type="predicted"/>
<dbReference type="Proteomes" id="UP001162992">
    <property type="component" value="Chromosome 19"/>
</dbReference>
<name>A0ACC2AVK9_DIPCM</name>